<sequence>MRRRWARLFMKHRMPWGDLPRRVDSRAIASRIRPKKIMMGWSSNSTLQNINFPEETMLVQGSCRMTRPAKRSMAQLREGPLVNERLIGRAANNLEIPCKDSAAREKKKRPQKSRLHQSSYGVQCLRWTRTSRSRCATEPNDGRSHSGVLRIVSRCPFPSEGSKHYLLLWPADASF</sequence>
<accession>A0A395GU18</accession>
<evidence type="ECO:0000313" key="3">
    <source>
        <dbReference type="Proteomes" id="UP000249402"/>
    </source>
</evidence>
<keyword evidence="3" id="KW-1185">Reference proteome</keyword>
<feature type="compositionally biased region" description="Basic residues" evidence="1">
    <location>
        <begin position="105"/>
        <end position="115"/>
    </location>
</feature>
<reference evidence="2 3" key="1">
    <citation type="submission" date="2018-02" db="EMBL/GenBank/DDBJ databases">
        <title>The genomes of Aspergillus section Nigri reveals drivers in fungal speciation.</title>
        <authorList>
            <consortium name="DOE Joint Genome Institute"/>
            <person name="Vesth T.C."/>
            <person name="Nybo J."/>
            <person name="Theobald S."/>
            <person name="Brandl J."/>
            <person name="Frisvad J.C."/>
            <person name="Nielsen K.F."/>
            <person name="Lyhne E.K."/>
            <person name="Kogle M.E."/>
            <person name="Kuo A."/>
            <person name="Riley R."/>
            <person name="Clum A."/>
            <person name="Nolan M."/>
            <person name="Lipzen A."/>
            <person name="Salamov A."/>
            <person name="Henrissat B."/>
            <person name="Wiebenga A."/>
            <person name="De vries R.P."/>
            <person name="Grigoriev I.V."/>
            <person name="Mortensen U.H."/>
            <person name="Andersen M.R."/>
            <person name="Baker S.E."/>
        </authorList>
    </citation>
    <scope>NUCLEOTIDE SEQUENCE [LARGE SCALE GENOMIC DNA]</scope>
    <source>
        <strain evidence="2 3">CBS 121593</strain>
    </source>
</reference>
<dbReference type="Proteomes" id="UP000249402">
    <property type="component" value="Unassembled WGS sequence"/>
</dbReference>
<evidence type="ECO:0000313" key="2">
    <source>
        <dbReference type="EMBL" id="RAK99070.1"/>
    </source>
</evidence>
<proteinExistence type="predicted"/>
<protein>
    <submittedName>
        <fullName evidence="2">Uncharacterized protein</fullName>
    </submittedName>
</protein>
<dbReference type="AlphaFoldDB" id="A0A395GU18"/>
<organism evidence="2 3">
    <name type="scientific">Aspergillus ibericus CBS 121593</name>
    <dbReference type="NCBI Taxonomy" id="1448316"/>
    <lineage>
        <taxon>Eukaryota</taxon>
        <taxon>Fungi</taxon>
        <taxon>Dikarya</taxon>
        <taxon>Ascomycota</taxon>
        <taxon>Pezizomycotina</taxon>
        <taxon>Eurotiomycetes</taxon>
        <taxon>Eurotiomycetidae</taxon>
        <taxon>Eurotiales</taxon>
        <taxon>Aspergillaceae</taxon>
        <taxon>Aspergillus</taxon>
        <taxon>Aspergillus subgen. Circumdati</taxon>
    </lineage>
</organism>
<feature type="region of interest" description="Disordered" evidence="1">
    <location>
        <begin position="98"/>
        <end position="117"/>
    </location>
</feature>
<dbReference type="EMBL" id="KZ824449">
    <property type="protein sequence ID" value="RAK99070.1"/>
    <property type="molecule type" value="Genomic_DNA"/>
</dbReference>
<evidence type="ECO:0000256" key="1">
    <source>
        <dbReference type="SAM" id="MobiDB-lite"/>
    </source>
</evidence>
<name>A0A395GU18_9EURO</name>
<dbReference type="GeneID" id="37218593"/>
<dbReference type="VEuPathDB" id="FungiDB:BO80DRAFT_144273"/>
<gene>
    <name evidence="2" type="ORF">BO80DRAFT_144273</name>
</gene>
<dbReference type="RefSeq" id="XP_025573398.1">
    <property type="nucleotide sequence ID" value="XM_025713728.1"/>
</dbReference>